<evidence type="ECO:0000313" key="3">
    <source>
        <dbReference type="Proteomes" id="UP000012106"/>
    </source>
</evidence>
<protein>
    <submittedName>
        <fullName evidence="2">Uncharacterized protein</fullName>
    </submittedName>
</protein>
<reference evidence="2 3" key="1">
    <citation type="submission" date="2013-01" db="EMBL/GenBank/DDBJ databases">
        <authorList>
            <person name="Harkins D.M."/>
            <person name="Durkin A.S."/>
            <person name="Brinkac L.M."/>
            <person name="Haft D.H."/>
            <person name="Selengut J.D."/>
            <person name="Sanka R."/>
            <person name="DePew J."/>
            <person name="Purushe J."/>
            <person name="Hartskeerl R.A."/>
            <person name="Ahmed A."/>
            <person name="van der Linden H."/>
            <person name="Goris M.G.A."/>
            <person name="Vinetz J.M."/>
            <person name="Sutton G.G."/>
            <person name="Nierman W.C."/>
            <person name="Fouts D.E."/>
        </authorList>
    </citation>
    <scope>NUCLEOTIDE SEQUENCE [LARGE SCALE GENOMIC DNA]</scope>
    <source>
        <strain evidence="2 3">MAVJ 401</strain>
    </source>
</reference>
<evidence type="ECO:0000256" key="1">
    <source>
        <dbReference type="SAM" id="Phobius"/>
    </source>
</evidence>
<gene>
    <name evidence="2" type="ORF">LEP1GSC063_0057</name>
</gene>
<dbReference type="Proteomes" id="UP000012106">
    <property type="component" value="Unassembled WGS sequence"/>
</dbReference>
<dbReference type="EMBL" id="AHMU02000023">
    <property type="protein sequence ID" value="EMN22621.1"/>
    <property type="molecule type" value="Genomic_DNA"/>
</dbReference>
<sequence>MRNGVMLCDGALTNSIFIPSDFEFFELLFFFEFAMPFSLLKAIFLAVLQTLYL</sequence>
<feature type="transmembrane region" description="Helical" evidence="1">
    <location>
        <begin position="27"/>
        <end position="48"/>
    </location>
</feature>
<organism evidence="2 3">
    <name type="scientific">Leptospira santarosai serovar Arenal str. MAVJ 401</name>
    <dbReference type="NCBI Taxonomy" id="1049976"/>
    <lineage>
        <taxon>Bacteria</taxon>
        <taxon>Pseudomonadati</taxon>
        <taxon>Spirochaetota</taxon>
        <taxon>Spirochaetia</taxon>
        <taxon>Leptospirales</taxon>
        <taxon>Leptospiraceae</taxon>
        <taxon>Leptospira</taxon>
    </lineage>
</organism>
<evidence type="ECO:0000313" key="2">
    <source>
        <dbReference type="EMBL" id="EMN22621.1"/>
    </source>
</evidence>
<keyword evidence="1" id="KW-0472">Membrane</keyword>
<dbReference type="AlphaFoldDB" id="M6JLN2"/>
<keyword evidence="1" id="KW-1133">Transmembrane helix</keyword>
<accession>M6JLN2</accession>
<keyword evidence="1" id="KW-0812">Transmembrane</keyword>
<comment type="caution">
    <text evidence="2">The sequence shown here is derived from an EMBL/GenBank/DDBJ whole genome shotgun (WGS) entry which is preliminary data.</text>
</comment>
<proteinExistence type="predicted"/>
<name>M6JLN2_9LEPT</name>